<keyword evidence="4" id="KW-0378">Hydrolase</keyword>
<evidence type="ECO:0000256" key="2">
    <source>
        <dbReference type="SAM" id="MobiDB-lite"/>
    </source>
</evidence>
<comment type="similarity">
    <text evidence="1">Belongs to the ClpS family.</text>
</comment>
<sequence length="106" mass="11925">MSASDVWHETDTGRETGTDFDEAIEPRVKVFIHNDDVTPYDFVVIILQRFFGLNLLQAEHVTYIAHVSGRAYVTTLPKSEAEKRVGQAHFAAGLEGYPLTFTIEPE</sequence>
<dbReference type="GO" id="GO:0030163">
    <property type="term" value="P:protein catabolic process"/>
    <property type="evidence" value="ECO:0007669"/>
    <property type="project" value="InterPro"/>
</dbReference>
<dbReference type="EMBL" id="LN890655">
    <property type="protein sequence ID" value="CUS05073.2"/>
    <property type="molecule type" value="Genomic_DNA"/>
</dbReference>
<keyword evidence="4" id="KW-0645">Protease</keyword>
<comment type="function">
    <text evidence="1">Involved in the modulation of the specificity of the ClpAP-mediated ATP-dependent protein degradation.</text>
</comment>
<dbReference type="InterPro" id="IPR014719">
    <property type="entry name" value="Ribosomal_bL12_C/ClpS-like"/>
</dbReference>
<feature type="region of interest" description="Disordered" evidence="2">
    <location>
        <begin position="1"/>
        <end position="20"/>
    </location>
</feature>
<dbReference type="HAMAP" id="MF_00302">
    <property type="entry name" value="ClpS"/>
    <property type="match status" value="1"/>
</dbReference>
<dbReference type="KEGG" id="pbf:CFX0092_A3195"/>
<dbReference type="Pfam" id="PF02617">
    <property type="entry name" value="ClpS"/>
    <property type="match status" value="1"/>
</dbReference>
<name>A0A170PIV7_9CHLR</name>
<dbReference type="SUPFAM" id="SSF54736">
    <property type="entry name" value="ClpS-like"/>
    <property type="match status" value="1"/>
</dbReference>
<dbReference type="GO" id="GO:0008233">
    <property type="term" value="F:peptidase activity"/>
    <property type="evidence" value="ECO:0007669"/>
    <property type="project" value="UniProtKB-KW"/>
</dbReference>
<evidence type="ECO:0000313" key="4">
    <source>
        <dbReference type="EMBL" id="CUS05073.2"/>
    </source>
</evidence>
<dbReference type="AlphaFoldDB" id="A0A170PIV7"/>
<organism evidence="4 5">
    <name type="scientific">Candidatus Promineifilum breve</name>
    <dbReference type="NCBI Taxonomy" id="1806508"/>
    <lineage>
        <taxon>Bacteria</taxon>
        <taxon>Bacillati</taxon>
        <taxon>Chloroflexota</taxon>
        <taxon>Ardenticatenia</taxon>
        <taxon>Candidatus Promineifilales</taxon>
        <taxon>Candidatus Promineifilaceae</taxon>
        <taxon>Candidatus Promineifilum</taxon>
    </lineage>
</organism>
<keyword evidence="5" id="KW-1185">Reference proteome</keyword>
<dbReference type="Proteomes" id="UP000215027">
    <property type="component" value="Chromosome I"/>
</dbReference>
<dbReference type="RefSeq" id="WP_095044329.1">
    <property type="nucleotide sequence ID" value="NZ_LN890655.1"/>
</dbReference>
<feature type="compositionally biased region" description="Basic and acidic residues" evidence="2">
    <location>
        <begin position="1"/>
        <end position="17"/>
    </location>
</feature>
<dbReference type="GO" id="GO:0006508">
    <property type="term" value="P:proteolysis"/>
    <property type="evidence" value="ECO:0007669"/>
    <property type="project" value="UniProtKB-UniRule"/>
</dbReference>
<dbReference type="Gene3D" id="3.30.1390.10">
    <property type="match status" value="1"/>
</dbReference>
<feature type="domain" description="Adaptor protein ClpS core" evidence="3">
    <location>
        <begin position="25"/>
        <end position="102"/>
    </location>
</feature>
<dbReference type="InterPro" id="IPR003769">
    <property type="entry name" value="ClpS_core"/>
</dbReference>
<dbReference type="InterPro" id="IPR022935">
    <property type="entry name" value="ClpS"/>
</dbReference>
<evidence type="ECO:0000313" key="5">
    <source>
        <dbReference type="Proteomes" id="UP000215027"/>
    </source>
</evidence>
<gene>
    <name evidence="1 4" type="primary">clpS</name>
    <name evidence="4" type="ORF">CFX0092_A3195</name>
</gene>
<evidence type="ECO:0000256" key="1">
    <source>
        <dbReference type="HAMAP-Rule" id="MF_00302"/>
    </source>
</evidence>
<protein>
    <recommendedName>
        <fullName evidence="1">ATP-dependent Clp protease adapter protein ClpS</fullName>
    </recommendedName>
</protein>
<accession>A0A170PIV7</accession>
<proteinExistence type="inferred from homology"/>
<comment type="subunit">
    <text evidence="1">Binds to the N-terminal domain of the chaperone ClpA.</text>
</comment>
<dbReference type="OrthoDB" id="9796121at2"/>
<evidence type="ECO:0000259" key="3">
    <source>
        <dbReference type="Pfam" id="PF02617"/>
    </source>
</evidence>
<reference evidence="4" key="1">
    <citation type="submission" date="2016-01" db="EMBL/GenBank/DDBJ databases">
        <authorList>
            <person name="Mcilroy J.S."/>
            <person name="Karst M S."/>
            <person name="Albertsen M."/>
        </authorList>
    </citation>
    <scope>NUCLEOTIDE SEQUENCE</scope>
    <source>
        <strain evidence="4">Cfx-K</strain>
    </source>
</reference>